<evidence type="ECO:0000313" key="4">
    <source>
        <dbReference type="Proteomes" id="UP000195950"/>
    </source>
</evidence>
<organism evidence="3 4">
    <name type="scientific">Parabacteroides distasonis</name>
    <dbReference type="NCBI Taxonomy" id="823"/>
    <lineage>
        <taxon>Bacteria</taxon>
        <taxon>Pseudomonadati</taxon>
        <taxon>Bacteroidota</taxon>
        <taxon>Bacteroidia</taxon>
        <taxon>Bacteroidales</taxon>
        <taxon>Tannerellaceae</taxon>
        <taxon>Parabacteroides</taxon>
    </lineage>
</organism>
<evidence type="ECO:0000256" key="1">
    <source>
        <dbReference type="SAM" id="SignalP"/>
    </source>
</evidence>
<dbReference type="EMBL" id="NFJX01000014">
    <property type="protein sequence ID" value="OUP16856.1"/>
    <property type="molecule type" value="Genomic_DNA"/>
</dbReference>
<proteinExistence type="predicted"/>
<accession>A0A1Y4IBA0</accession>
<dbReference type="InterPro" id="IPR045963">
    <property type="entry name" value="DUF6383"/>
</dbReference>
<comment type="caution">
    <text evidence="3">The sequence shown here is derived from an EMBL/GenBank/DDBJ whole genome shotgun (WGS) entry which is preliminary data.</text>
</comment>
<dbReference type="AlphaFoldDB" id="A0A1Y4IBA0"/>
<reference evidence="4" key="1">
    <citation type="submission" date="2017-04" db="EMBL/GenBank/DDBJ databases">
        <title>Function of individual gut microbiota members based on whole genome sequencing of pure cultures obtained from chicken caecum.</title>
        <authorList>
            <person name="Medvecky M."/>
            <person name="Cejkova D."/>
            <person name="Polansky O."/>
            <person name="Karasova D."/>
            <person name="Kubasova T."/>
            <person name="Cizek A."/>
            <person name="Rychlik I."/>
        </authorList>
    </citation>
    <scope>NUCLEOTIDE SEQUENCE [LARGE SCALE GENOMIC DNA]</scope>
    <source>
        <strain evidence="4">An199</strain>
    </source>
</reference>
<evidence type="ECO:0000313" key="3">
    <source>
        <dbReference type="EMBL" id="OUP16856.1"/>
    </source>
</evidence>
<keyword evidence="1" id="KW-0732">Signal</keyword>
<feature type="signal peptide" evidence="1">
    <location>
        <begin position="1"/>
        <end position="23"/>
    </location>
</feature>
<protein>
    <recommendedName>
        <fullName evidence="2">DUF6383 domain-containing protein</fullName>
    </recommendedName>
</protein>
<evidence type="ECO:0000259" key="2">
    <source>
        <dbReference type="Pfam" id="PF19910"/>
    </source>
</evidence>
<name>A0A1Y4IBA0_PARDI</name>
<gene>
    <name evidence="3" type="ORF">B5F32_14900</name>
</gene>
<feature type="domain" description="DUF6383" evidence="2">
    <location>
        <begin position="477"/>
        <end position="544"/>
    </location>
</feature>
<dbReference type="Pfam" id="PF19910">
    <property type="entry name" value="DUF6383"/>
    <property type="match status" value="1"/>
</dbReference>
<dbReference type="Proteomes" id="UP000195950">
    <property type="component" value="Unassembled WGS sequence"/>
</dbReference>
<sequence>MKKIFTCISLAAATFMATTPVMAQQQKLTDKEKAAVIEAIVPAMFEQVKQVSGIDIIELAKPNIENVLSSPVFGTASTLRAETLIANPITVQPDSMKVNLSEISKDIPAMFSQITLKMSNYYTANLSSTNGLPIELNLPKTISTTILGSTVSLNFELGKQTGLLPFDSFTAKLDLGGLSELAGVMGIKGGELFSLKEKATNAGMFDYNVTIGESLRSVIALLEKDEEEKTTIPNFLIKTNMTQQAKGLVEASLYAVPTTSSTVQVPMGDAQVYLNLKAAATGKMSPDSILLTSYKNGQKEGYRKLATKMEQKGQNFVITSQDSTKTLNATEWKWSATKTITMTNRTNATEAKAIVAETITRAIAELAATGTTNPYSMVVTKTSDMNGDGQVAAAETITLLKADVTTAMGGSVTAPAMNVAVKIQTPNDTDGQLTEGMDIAINLPLKGDKVVADFTPVGYDKPVATMYVKSDAMGIITDNETIENDVEEVKVSTTASGLYVKNGKGNYVIVNMVGRVVSTGIITSDEQYISTPNMPNGIYMISIDQSKLLRSAHKTTVKFVK</sequence>
<dbReference type="RefSeq" id="WP_087345660.1">
    <property type="nucleotide sequence ID" value="NZ_NFJX01000014.1"/>
</dbReference>
<feature type="chain" id="PRO_5012825133" description="DUF6383 domain-containing protein" evidence="1">
    <location>
        <begin position="24"/>
        <end position="561"/>
    </location>
</feature>